<dbReference type="AlphaFoldDB" id="A0A941INL1"/>
<sequence length="316" mass="34118">MTAEPPEPAYPTVDAHVNLASDLAVPARFIDEQARNVHRRLAGSGAPVAYETIRTRVAGLYQDHDADRLVAEMDGAGVARTMLVIPDFSHVAACALDRPALAALHDEVRRRHPGRFGVYWGVDPRAGEQGPVLLEHCVETYGFEGVKLYPLAGYSPSDRRLYPYYEICAARGLPVLTHTGPAYQSLDYSYGSPLLVDNAARDFPGVNFVLGHGGVRNVEEAAFLCRHRPNVYLDIAGYAGALDAQGAGHHLAALFRRGVNHKILFGTDWSAHRLTHTLAGLLSAFRDSAGVLAGVKPAHRRLIMGGTALALTGGTR</sequence>
<name>A0A941INL1_9ACTN</name>
<gene>
    <name evidence="3" type="ORF">KDL01_19800</name>
</gene>
<keyword evidence="4" id="KW-1185">Reference proteome</keyword>
<dbReference type="RefSeq" id="WP_212530023.1">
    <property type="nucleotide sequence ID" value="NZ_JAGSOG010000099.1"/>
</dbReference>
<dbReference type="Gene3D" id="3.20.20.140">
    <property type="entry name" value="Metal-dependent hydrolases"/>
    <property type="match status" value="1"/>
</dbReference>
<dbReference type="Proteomes" id="UP000675781">
    <property type="component" value="Unassembled WGS sequence"/>
</dbReference>
<feature type="domain" description="Amidohydrolase-related" evidence="2">
    <location>
        <begin position="13"/>
        <end position="311"/>
    </location>
</feature>
<accession>A0A941INL1</accession>
<dbReference type="GO" id="GO:0016831">
    <property type="term" value="F:carboxy-lyase activity"/>
    <property type="evidence" value="ECO:0007669"/>
    <property type="project" value="InterPro"/>
</dbReference>
<evidence type="ECO:0000313" key="4">
    <source>
        <dbReference type="Proteomes" id="UP000675781"/>
    </source>
</evidence>
<evidence type="ECO:0000259" key="2">
    <source>
        <dbReference type="Pfam" id="PF04909"/>
    </source>
</evidence>
<dbReference type="GO" id="GO:0016787">
    <property type="term" value="F:hydrolase activity"/>
    <property type="evidence" value="ECO:0007669"/>
    <property type="project" value="InterPro"/>
</dbReference>
<evidence type="ECO:0000256" key="1">
    <source>
        <dbReference type="ARBA" id="ARBA00023239"/>
    </source>
</evidence>
<dbReference type="SUPFAM" id="SSF51556">
    <property type="entry name" value="Metallo-dependent hydrolases"/>
    <property type="match status" value="1"/>
</dbReference>
<organism evidence="3 4">
    <name type="scientific">Actinospica durhamensis</name>
    <dbReference type="NCBI Taxonomy" id="1508375"/>
    <lineage>
        <taxon>Bacteria</taxon>
        <taxon>Bacillati</taxon>
        <taxon>Actinomycetota</taxon>
        <taxon>Actinomycetes</taxon>
        <taxon>Catenulisporales</taxon>
        <taxon>Actinospicaceae</taxon>
        <taxon>Actinospica</taxon>
    </lineage>
</organism>
<reference evidence="3" key="1">
    <citation type="submission" date="2021-04" db="EMBL/GenBank/DDBJ databases">
        <title>Genome based classification of Actinospica acidithermotolerans sp. nov., an actinobacterium isolated from an Indonesian hot spring.</title>
        <authorList>
            <person name="Kusuma A.B."/>
            <person name="Putra K.E."/>
            <person name="Nafisah S."/>
            <person name="Loh J."/>
            <person name="Nouioui I."/>
            <person name="Goodfellow M."/>
        </authorList>
    </citation>
    <scope>NUCLEOTIDE SEQUENCE</scope>
    <source>
        <strain evidence="3">CSCA 57</strain>
    </source>
</reference>
<protein>
    <submittedName>
        <fullName evidence="3">Amidohydrolase</fullName>
    </submittedName>
</protein>
<dbReference type="EMBL" id="JAGSOG010000099">
    <property type="protein sequence ID" value="MBR7835530.1"/>
    <property type="molecule type" value="Genomic_DNA"/>
</dbReference>
<evidence type="ECO:0000313" key="3">
    <source>
        <dbReference type="EMBL" id="MBR7835530.1"/>
    </source>
</evidence>
<keyword evidence="1" id="KW-0456">Lyase</keyword>
<dbReference type="Pfam" id="PF04909">
    <property type="entry name" value="Amidohydro_2"/>
    <property type="match status" value="1"/>
</dbReference>
<proteinExistence type="predicted"/>
<dbReference type="InterPro" id="IPR032466">
    <property type="entry name" value="Metal_Hydrolase"/>
</dbReference>
<dbReference type="PANTHER" id="PTHR21240">
    <property type="entry name" value="2-AMINO-3-CARBOXYLMUCONATE-6-SEMIALDEHYDE DECARBOXYLASE"/>
    <property type="match status" value="1"/>
</dbReference>
<comment type="caution">
    <text evidence="3">The sequence shown here is derived from an EMBL/GenBank/DDBJ whole genome shotgun (WGS) entry which is preliminary data.</text>
</comment>
<dbReference type="InterPro" id="IPR032465">
    <property type="entry name" value="ACMSD"/>
</dbReference>
<dbReference type="InterPro" id="IPR006680">
    <property type="entry name" value="Amidohydro-rel"/>
</dbReference>